<dbReference type="RefSeq" id="WP_190878492.1">
    <property type="nucleotide sequence ID" value="NZ_JACJSK010000014.1"/>
</dbReference>
<dbReference type="Proteomes" id="UP000641954">
    <property type="component" value="Unassembled WGS sequence"/>
</dbReference>
<comment type="caution">
    <text evidence="1">The sequence shown here is derived from an EMBL/GenBank/DDBJ whole genome shotgun (WGS) entry which is preliminary data.</text>
</comment>
<keyword evidence="2" id="KW-1185">Reference proteome</keyword>
<accession>A0ABR8EGC1</accession>
<evidence type="ECO:0000313" key="2">
    <source>
        <dbReference type="Proteomes" id="UP000641954"/>
    </source>
</evidence>
<organism evidence="1 2">
    <name type="scientific">Planktothricoides raciborskii FACHB-1370</name>
    <dbReference type="NCBI Taxonomy" id="2949576"/>
    <lineage>
        <taxon>Bacteria</taxon>
        <taxon>Bacillati</taxon>
        <taxon>Cyanobacteriota</taxon>
        <taxon>Cyanophyceae</taxon>
        <taxon>Oscillatoriophycideae</taxon>
        <taxon>Oscillatoriales</taxon>
        <taxon>Oscillatoriaceae</taxon>
        <taxon>Planktothricoides</taxon>
    </lineage>
</organism>
<dbReference type="EMBL" id="JACJSK010000014">
    <property type="protein sequence ID" value="MBD2544607.1"/>
    <property type="molecule type" value="Genomic_DNA"/>
</dbReference>
<gene>
    <name evidence="1" type="ORF">H6G72_12310</name>
</gene>
<name>A0ABR8EGC1_9CYAN</name>
<reference evidence="1 2" key="1">
    <citation type="journal article" date="2020" name="ISME J.">
        <title>Comparative genomics reveals insights into cyanobacterial evolution and habitat adaptation.</title>
        <authorList>
            <person name="Chen M.Y."/>
            <person name="Teng W.K."/>
            <person name="Zhao L."/>
            <person name="Hu C.X."/>
            <person name="Zhou Y.K."/>
            <person name="Han B.P."/>
            <person name="Song L.R."/>
            <person name="Shu W.S."/>
        </authorList>
    </citation>
    <scope>NUCLEOTIDE SEQUENCE [LARGE SCALE GENOMIC DNA]</scope>
    <source>
        <strain evidence="1 2">FACHB-1370</strain>
    </source>
</reference>
<evidence type="ECO:0000313" key="1">
    <source>
        <dbReference type="EMBL" id="MBD2544607.1"/>
    </source>
</evidence>
<proteinExistence type="predicted"/>
<sequence length="47" mass="5538">MLLKTRFLCPHPRLRNRVSLENLCGKTEMLLETRFLCPHSASLNQLR</sequence>
<protein>
    <submittedName>
        <fullName evidence="1">Uncharacterized protein</fullName>
    </submittedName>
</protein>